<proteinExistence type="predicted"/>
<evidence type="ECO:0000256" key="1">
    <source>
        <dbReference type="SAM" id="MobiDB-lite"/>
    </source>
</evidence>
<evidence type="ECO:0000313" key="2">
    <source>
        <dbReference type="EMBL" id="GFZ99529.1"/>
    </source>
</evidence>
<accession>A0ABQ1F5S9</accession>
<reference evidence="3" key="1">
    <citation type="journal article" date="2019" name="Int. J. Syst. Evol. Microbiol.">
        <title>The Global Catalogue of Microorganisms (GCM) 10K type strain sequencing project: providing services to taxonomists for standard genome sequencing and annotation.</title>
        <authorList>
            <consortium name="The Broad Institute Genomics Platform"/>
            <consortium name="The Broad Institute Genome Sequencing Center for Infectious Disease"/>
            <person name="Wu L."/>
            <person name="Ma J."/>
        </authorList>
    </citation>
    <scope>NUCLEOTIDE SEQUENCE [LARGE SCALE GENOMIC DNA]</scope>
    <source>
        <strain evidence="3">CGMCC 1.15297</strain>
    </source>
</reference>
<name>A0ABQ1F5S9_9SPHN</name>
<feature type="region of interest" description="Disordered" evidence="1">
    <location>
        <begin position="18"/>
        <end position="71"/>
    </location>
</feature>
<dbReference type="SUPFAM" id="SSF47598">
    <property type="entry name" value="Ribbon-helix-helix"/>
    <property type="match status" value="1"/>
</dbReference>
<dbReference type="InterPro" id="IPR010985">
    <property type="entry name" value="Ribbon_hlx_hlx"/>
</dbReference>
<feature type="compositionally biased region" description="Acidic residues" evidence="1">
    <location>
        <begin position="54"/>
        <end position="63"/>
    </location>
</feature>
<gene>
    <name evidence="2" type="ORF">GCM10010923_04820</name>
</gene>
<keyword evidence="3" id="KW-1185">Reference proteome</keyword>
<comment type="caution">
    <text evidence="2">The sequence shown here is derived from an EMBL/GenBank/DDBJ whole genome shotgun (WGS) entry which is preliminary data.</text>
</comment>
<evidence type="ECO:0000313" key="3">
    <source>
        <dbReference type="Proteomes" id="UP000603317"/>
    </source>
</evidence>
<dbReference type="Proteomes" id="UP000603317">
    <property type="component" value="Unassembled WGS sequence"/>
</dbReference>
<organism evidence="2 3">
    <name type="scientific">Blastomonas marina</name>
    <dbReference type="NCBI Taxonomy" id="1867408"/>
    <lineage>
        <taxon>Bacteria</taxon>
        <taxon>Pseudomonadati</taxon>
        <taxon>Pseudomonadota</taxon>
        <taxon>Alphaproteobacteria</taxon>
        <taxon>Sphingomonadales</taxon>
        <taxon>Sphingomonadaceae</taxon>
        <taxon>Blastomonas</taxon>
    </lineage>
</organism>
<dbReference type="RefSeq" id="WP_188641184.1">
    <property type="nucleotide sequence ID" value="NZ_BMID01000001.1"/>
</dbReference>
<protein>
    <submittedName>
        <fullName evidence="2">Uncharacterized protein</fullName>
    </submittedName>
</protein>
<dbReference type="EMBL" id="BMID01000001">
    <property type="protein sequence ID" value="GFZ99529.1"/>
    <property type="molecule type" value="Genomic_DNA"/>
</dbReference>
<sequence length="183" mass="20158">MPEASFASLSPTLLARKGAAKPAMRPQVQPLNAHELHGQAPLRDPQDDLGWNDMGDDSPEDCQDDRHDERPKAEVIAFEAREPVETPLVPGKPAVVRQREDVAAKVENPAAETKPRRKAIAQGRKAAFTLRIDPERHLKLRLACTLEDCSAQALITHALDAYLDAHDEIAELAAKVGERQRSN</sequence>